<proteinExistence type="predicted"/>
<accession>A0ABR2G2J0</accession>
<sequence length="263" mass="29409">MDTLGMQKEGGRGYDIQMSATDGERNVWQENQNLVDAYRHGSSRVEETLEGDIFVQNLKVPATLSSTKGEDTIIPDSLASKEFPRPFDSQHLEVYRRLDLRVEESVSKSPSWMSDEQIGMVARAEQVSDGMDIRECEYPLDHVQPINGPNENIRADKADIVRINETERKLMYSFEFQANEVGAVMVWKLDVSPKSNAFSGCGEGMEELDHLFVLSMVDYGSATYLNLMQGSLGMLIVLFGKGGLRGATMTWTCGLISSLYSRL</sequence>
<keyword evidence="2" id="KW-1185">Reference proteome</keyword>
<protein>
    <submittedName>
        <fullName evidence="1">Uncharacterized protein</fullName>
    </submittedName>
</protein>
<dbReference type="Proteomes" id="UP001472677">
    <property type="component" value="Unassembled WGS sequence"/>
</dbReference>
<dbReference type="EMBL" id="JBBPBM010000003">
    <property type="protein sequence ID" value="KAK8593059.1"/>
    <property type="molecule type" value="Genomic_DNA"/>
</dbReference>
<organism evidence="1 2">
    <name type="scientific">Hibiscus sabdariffa</name>
    <name type="common">roselle</name>
    <dbReference type="NCBI Taxonomy" id="183260"/>
    <lineage>
        <taxon>Eukaryota</taxon>
        <taxon>Viridiplantae</taxon>
        <taxon>Streptophyta</taxon>
        <taxon>Embryophyta</taxon>
        <taxon>Tracheophyta</taxon>
        <taxon>Spermatophyta</taxon>
        <taxon>Magnoliopsida</taxon>
        <taxon>eudicotyledons</taxon>
        <taxon>Gunneridae</taxon>
        <taxon>Pentapetalae</taxon>
        <taxon>rosids</taxon>
        <taxon>malvids</taxon>
        <taxon>Malvales</taxon>
        <taxon>Malvaceae</taxon>
        <taxon>Malvoideae</taxon>
        <taxon>Hibiscus</taxon>
    </lineage>
</organism>
<reference evidence="1 2" key="1">
    <citation type="journal article" date="2024" name="G3 (Bethesda)">
        <title>Genome assembly of Hibiscus sabdariffa L. provides insights into metabolisms of medicinal natural products.</title>
        <authorList>
            <person name="Kim T."/>
        </authorList>
    </citation>
    <scope>NUCLEOTIDE SEQUENCE [LARGE SCALE GENOMIC DNA]</scope>
    <source>
        <strain evidence="1">TK-2024</strain>
        <tissue evidence="1">Old leaves</tissue>
    </source>
</reference>
<evidence type="ECO:0000313" key="2">
    <source>
        <dbReference type="Proteomes" id="UP001472677"/>
    </source>
</evidence>
<name>A0ABR2G2J0_9ROSI</name>
<evidence type="ECO:0000313" key="1">
    <source>
        <dbReference type="EMBL" id="KAK8593059.1"/>
    </source>
</evidence>
<gene>
    <name evidence="1" type="ORF">V6N12_045147</name>
</gene>
<comment type="caution">
    <text evidence="1">The sequence shown here is derived from an EMBL/GenBank/DDBJ whole genome shotgun (WGS) entry which is preliminary data.</text>
</comment>